<reference evidence="1 2" key="1">
    <citation type="journal article" date="2019" name="Commun. Biol.">
        <title>The bagworm genome reveals a unique fibroin gene that provides high tensile strength.</title>
        <authorList>
            <person name="Kono N."/>
            <person name="Nakamura H."/>
            <person name="Ohtoshi R."/>
            <person name="Tomita M."/>
            <person name="Numata K."/>
            <person name="Arakawa K."/>
        </authorList>
    </citation>
    <scope>NUCLEOTIDE SEQUENCE [LARGE SCALE GENOMIC DNA]</scope>
</reference>
<protein>
    <submittedName>
        <fullName evidence="1">Uncharacterized protein</fullName>
    </submittedName>
</protein>
<organism evidence="1 2">
    <name type="scientific">Eumeta variegata</name>
    <name type="common">Bagworm moth</name>
    <name type="synonym">Eumeta japonica</name>
    <dbReference type="NCBI Taxonomy" id="151549"/>
    <lineage>
        <taxon>Eukaryota</taxon>
        <taxon>Metazoa</taxon>
        <taxon>Ecdysozoa</taxon>
        <taxon>Arthropoda</taxon>
        <taxon>Hexapoda</taxon>
        <taxon>Insecta</taxon>
        <taxon>Pterygota</taxon>
        <taxon>Neoptera</taxon>
        <taxon>Endopterygota</taxon>
        <taxon>Lepidoptera</taxon>
        <taxon>Glossata</taxon>
        <taxon>Ditrysia</taxon>
        <taxon>Tineoidea</taxon>
        <taxon>Psychidae</taxon>
        <taxon>Oiketicinae</taxon>
        <taxon>Eumeta</taxon>
    </lineage>
</organism>
<dbReference type="AlphaFoldDB" id="A0A4C1V8P5"/>
<sequence length="155" mass="17581">MIPVFSRFSDDPVDATPQALYILCRAKPLPTPILRFSRYPFINLLSLKVFPWSESTVSNRLFRRVVWAFEGPAARTLFLSLLLRSWICRGSGRRQSSRPSVDHQVFPVAISERSLGNGVIDEKKREIPPIDRIRNGTGFKGKLARARTGGIKEQL</sequence>
<keyword evidence="2" id="KW-1185">Reference proteome</keyword>
<evidence type="ECO:0000313" key="1">
    <source>
        <dbReference type="EMBL" id="GBP34374.1"/>
    </source>
</evidence>
<proteinExistence type="predicted"/>
<accession>A0A4C1V8P5</accession>
<name>A0A4C1V8P5_EUMVA</name>
<comment type="caution">
    <text evidence="1">The sequence shown here is derived from an EMBL/GenBank/DDBJ whole genome shotgun (WGS) entry which is preliminary data.</text>
</comment>
<gene>
    <name evidence="1" type="ORF">EVAR_7427_1</name>
</gene>
<dbReference type="EMBL" id="BGZK01000287">
    <property type="protein sequence ID" value="GBP34374.1"/>
    <property type="molecule type" value="Genomic_DNA"/>
</dbReference>
<dbReference type="Proteomes" id="UP000299102">
    <property type="component" value="Unassembled WGS sequence"/>
</dbReference>
<evidence type="ECO:0000313" key="2">
    <source>
        <dbReference type="Proteomes" id="UP000299102"/>
    </source>
</evidence>